<dbReference type="EMBL" id="JBHSED010000058">
    <property type="protein sequence ID" value="MFC4306173.1"/>
    <property type="molecule type" value="Genomic_DNA"/>
</dbReference>
<evidence type="ECO:0000259" key="5">
    <source>
        <dbReference type="Pfam" id="PF14689"/>
    </source>
</evidence>
<gene>
    <name evidence="6" type="ORF">ACFO1S_22330</name>
</gene>
<evidence type="ECO:0000313" key="6">
    <source>
        <dbReference type="EMBL" id="MFC4306173.1"/>
    </source>
</evidence>
<evidence type="ECO:0000256" key="3">
    <source>
        <dbReference type="ARBA" id="ARBA00022777"/>
    </source>
</evidence>
<reference evidence="7" key="1">
    <citation type="journal article" date="2019" name="Int. J. Syst. Evol. Microbiol.">
        <title>The Global Catalogue of Microorganisms (GCM) 10K type strain sequencing project: providing services to taxonomists for standard genome sequencing and annotation.</title>
        <authorList>
            <consortium name="The Broad Institute Genomics Platform"/>
            <consortium name="The Broad Institute Genome Sequencing Center for Infectious Disease"/>
            <person name="Wu L."/>
            <person name="Ma J."/>
        </authorList>
    </citation>
    <scope>NUCLEOTIDE SEQUENCE [LARGE SCALE GENOMIC DNA]</scope>
    <source>
        <strain evidence="7">CGMCC 4.1641</strain>
    </source>
</reference>
<dbReference type="InterPro" id="IPR016120">
    <property type="entry name" value="Sig_transdc_His_kin_SpoOB"/>
</dbReference>
<protein>
    <submittedName>
        <fullName evidence="6">Spo0B domain-containing protein</fullName>
    </submittedName>
</protein>
<evidence type="ECO:0000256" key="1">
    <source>
        <dbReference type="ARBA" id="ARBA00022553"/>
    </source>
</evidence>
<proteinExistence type="predicted"/>
<comment type="caution">
    <text evidence="6">The sequence shown here is derived from an EMBL/GenBank/DDBJ whole genome shotgun (WGS) entry which is preliminary data.</text>
</comment>
<keyword evidence="2" id="KW-0808">Transferase</keyword>
<accession>A0ABV8SHR5</accession>
<keyword evidence="4" id="KW-1133">Transmembrane helix</keyword>
<evidence type="ECO:0000256" key="2">
    <source>
        <dbReference type="ARBA" id="ARBA00022679"/>
    </source>
</evidence>
<feature type="transmembrane region" description="Helical" evidence="4">
    <location>
        <begin position="33"/>
        <end position="51"/>
    </location>
</feature>
<keyword evidence="4" id="KW-0472">Membrane</keyword>
<feature type="domain" description="SpoOB alpha-helical" evidence="5">
    <location>
        <begin position="72"/>
        <end position="120"/>
    </location>
</feature>
<organism evidence="6 7">
    <name type="scientific">Cohnella boryungensis</name>
    <dbReference type="NCBI Taxonomy" id="768479"/>
    <lineage>
        <taxon>Bacteria</taxon>
        <taxon>Bacillati</taxon>
        <taxon>Bacillota</taxon>
        <taxon>Bacilli</taxon>
        <taxon>Bacillales</taxon>
        <taxon>Paenibacillaceae</taxon>
        <taxon>Cohnella</taxon>
    </lineage>
</organism>
<sequence length="252" mass="28899">MRIRKTTLWGAALAASLALPVAAVWIWHHSWWSLIVFVLWTIALSFAMVAWQRRRHRERCDKLLTHAQIATIRTLSHHRHDWMNELQILYGYLRLNKLDKAVDVVDRIRERMEQESRVSQLGHPELAAYLISFRTVCDTMRLEVEVQEGLYLDKLPLEADRLSRTIIGLVNVIRFRASVPLAGENVLKLALSREDVRLIMVMQYSGELAAAGSITEELEKCLADAGQMAQGIEPAEQSHNERTMVIHFPLSA</sequence>
<evidence type="ECO:0000313" key="7">
    <source>
        <dbReference type="Proteomes" id="UP001595755"/>
    </source>
</evidence>
<dbReference type="SUPFAM" id="SSF55890">
    <property type="entry name" value="Sporulation response regulatory protein Spo0B"/>
    <property type="match status" value="1"/>
</dbReference>
<dbReference type="Proteomes" id="UP001595755">
    <property type="component" value="Unassembled WGS sequence"/>
</dbReference>
<keyword evidence="4" id="KW-0812">Transmembrane</keyword>
<name>A0ABV8SHR5_9BACL</name>
<dbReference type="Pfam" id="PF14689">
    <property type="entry name" value="SPOB_a"/>
    <property type="match status" value="1"/>
</dbReference>
<keyword evidence="1" id="KW-0597">Phosphoprotein</keyword>
<dbReference type="Gene3D" id="1.10.287.130">
    <property type="match status" value="1"/>
</dbReference>
<dbReference type="InterPro" id="IPR039506">
    <property type="entry name" value="SPOB_a"/>
</dbReference>
<evidence type="ECO:0000256" key="4">
    <source>
        <dbReference type="SAM" id="Phobius"/>
    </source>
</evidence>
<keyword evidence="7" id="KW-1185">Reference proteome</keyword>
<dbReference type="RefSeq" id="WP_378127596.1">
    <property type="nucleotide sequence ID" value="NZ_JBHSED010000058.1"/>
</dbReference>
<keyword evidence="3" id="KW-0418">Kinase</keyword>